<reference evidence="1 2" key="1">
    <citation type="journal article" date="2022" name="Plant J.">
        <title>Chromosome-level genome of Camellia lanceoleosa provides a valuable resource for understanding genome evolution and self-incompatibility.</title>
        <authorList>
            <person name="Gong W."/>
            <person name="Xiao S."/>
            <person name="Wang L."/>
            <person name="Liao Z."/>
            <person name="Chang Y."/>
            <person name="Mo W."/>
            <person name="Hu G."/>
            <person name="Li W."/>
            <person name="Zhao G."/>
            <person name="Zhu H."/>
            <person name="Hu X."/>
            <person name="Ji K."/>
            <person name="Xiang X."/>
            <person name="Song Q."/>
            <person name="Yuan D."/>
            <person name="Jin S."/>
            <person name="Zhang L."/>
        </authorList>
    </citation>
    <scope>NUCLEOTIDE SEQUENCE [LARGE SCALE GENOMIC DNA]</scope>
    <source>
        <strain evidence="1">SQ_2022a</strain>
    </source>
</reference>
<name>A0ACC0GQ33_9ERIC</name>
<protein>
    <submittedName>
        <fullName evidence="1">Pentatricopeptide repeat-containing protein</fullName>
    </submittedName>
</protein>
<sequence length="123" mass="13272">MHSVSGALRAVAELVAFEQCRIIHGHGVVTGLNLGMVVGTALVDGYRKCGLVSDAYGVFDELVSEMGIIRWNAMIESYVQQGDWNSVIELFGSIEARGLVPDEYSFLAILSAFYNAGLVGETK</sequence>
<keyword evidence="2" id="KW-1185">Reference proteome</keyword>
<dbReference type="EMBL" id="CM045766">
    <property type="protein sequence ID" value="KAI8003104.1"/>
    <property type="molecule type" value="Genomic_DNA"/>
</dbReference>
<evidence type="ECO:0000313" key="1">
    <source>
        <dbReference type="EMBL" id="KAI8003104.1"/>
    </source>
</evidence>
<organism evidence="1 2">
    <name type="scientific">Camellia lanceoleosa</name>
    <dbReference type="NCBI Taxonomy" id="1840588"/>
    <lineage>
        <taxon>Eukaryota</taxon>
        <taxon>Viridiplantae</taxon>
        <taxon>Streptophyta</taxon>
        <taxon>Embryophyta</taxon>
        <taxon>Tracheophyta</taxon>
        <taxon>Spermatophyta</taxon>
        <taxon>Magnoliopsida</taxon>
        <taxon>eudicotyledons</taxon>
        <taxon>Gunneridae</taxon>
        <taxon>Pentapetalae</taxon>
        <taxon>asterids</taxon>
        <taxon>Ericales</taxon>
        <taxon>Theaceae</taxon>
        <taxon>Camellia</taxon>
    </lineage>
</organism>
<comment type="caution">
    <text evidence="1">The sequence shown here is derived from an EMBL/GenBank/DDBJ whole genome shotgun (WGS) entry which is preliminary data.</text>
</comment>
<evidence type="ECO:0000313" key="2">
    <source>
        <dbReference type="Proteomes" id="UP001060215"/>
    </source>
</evidence>
<gene>
    <name evidence="1" type="ORF">LOK49_LG08G00483</name>
</gene>
<dbReference type="Proteomes" id="UP001060215">
    <property type="component" value="Chromosome 9"/>
</dbReference>
<accession>A0ACC0GQ33</accession>
<proteinExistence type="predicted"/>